<comment type="caution">
    <text evidence="10">The sequence shown here is derived from an EMBL/GenBank/DDBJ whole genome shotgun (WGS) entry which is preliminary data.</text>
</comment>
<dbReference type="GO" id="GO:0005794">
    <property type="term" value="C:Golgi apparatus"/>
    <property type="evidence" value="ECO:0007669"/>
    <property type="project" value="UniProtKB-SubCell"/>
</dbReference>
<dbReference type="Proteomes" id="UP000801492">
    <property type="component" value="Unassembled WGS sequence"/>
</dbReference>
<evidence type="ECO:0000256" key="7">
    <source>
        <dbReference type="ARBA" id="ARBA00023034"/>
    </source>
</evidence>
<evidence type="ECO:0000256" key="1">
    <source>
        <dbReference type="ARBA" id="ARBA00001995"/>
    </source>
</evidence>
<evidence type="ECO:0000259" key="8">
    <source>
        <dbReference type="Pfam" id="PF11817"/>
    </source>
</evidence>
<evidence type="ECO:0000259" key="9">
    <source>
        <dbReference type="Pfam" id="PF12742"/>
    </source>
</evidence>
<dbReference type="GO" id="GO:0016192">
    <property type="term" value="P:vesicle-mediated transport"/>
    <property type="evidence" value="ECO:0007669"/>
    <property type="project" value="UniProtKB-KW"/>
</dbReference>
<evidence type="ECO:0000256" key="4">
    <source>
        <dbReference type="ARBA" id="ARBA00021520"/>
    </source>
</evidence>
<feature type="domain" description="Trafficking protein particle complex subunit 11" evidence="8">
    <location>
        <begin position="270"/>
        <end position="525"/>
    </location>
</feature>
<comment type="subcellular location">
    <subcellularLocation>
        <location evidence="2">Golgi apparatus</location>
        <location evidence="2">cis-Golgi network</location>
    </subcellularLocation>
</comment>
<evidence type="ECO:0000256" key="6">
    <source>
        <dbReference type="ARBA" id="ARBA00022892"/>
    </source>
</evidence>
<evidence type="ECO:0000313" key="11">
    <source>
        <dbReference type="Proteomes" id="UP000801492"/>
    </source>
</evidence>
<comment type="similarity">
    <text evidence="3">Belongs to the TRAPPC11 family.</text>
</comment>
<dbReference type="OrthoDB" id="6278596at2759"/>
<reference evidence="10" key="1">
    <citation type="submission" date="2019-08" db="EMBL/GenBank/DDBJ databases">
        <title>The genome of the North American firefly Photinus pyralis.</title>
        <authorList>
            <consortium name="Photinus pyralis genome working group"/>
            <person name="Fallon T.R."/>
            <person name="Sander Lower S.E."/>
            <person name="Weng J.-K."/>
        </authorList>
    </citation>
    <scope>NUCLEOTIDE SEQUENCE</scope>
    <source>
        <strain evidence="10">TRF0915ILg1</strain>
        <tissue evidence="10">Whole body</tissue>
    </source>
</reference>
<keyword evidence="6" id="KW-0931">ER-Golgi transport</keyword>
<accession>A0A8K0DBE4</accession>
<keyword evidence="7" id="KW-0333">Golgi apparatus</keyword>
<dbReference type="PANTHER" id="PTHR14374:SF0">
    <property type="entry name" value="TRAFFICKING PROTEIN PARTICLE COMPLEX SUBUNIT 11"/>
    <property type="match status" value="1"/>
</dbReference>
<feature type="domain" description="Trafficking protein particle complex subunit 11 C-terminal" evidence="9">
    <location>
        <begin position="1017"/>
        <end position="1067"/>
    </location>
</feature>
<keyword evidence="5" id="KW-0813">Transport</keyword>
<dbReference type="InterPro" id="IPR021773">
    <property type="entry name" value="TPC11"/>
</dbReference>
<dbReference type="Pfam" id="PF11817">
    <property type="entry name" value="Foie-gras_1"/>
    <property type="match status" value="1"/>
</dbReference>
<dbReference type="AlphaFoldDB" id="A0A8K0DBE4"/>
<keyword evidence="11" id="KW-1185">Reference proteome</keyword>
<protein>
    <recommendedName>
        <fullName evidence="4">Trafficking protein particle complex subunit 11</fullName>
    </recommendedName>
</protein>
<dbReference type="EMBL" id="VTPC01003925">
    <property type="protein sequence ID" value="KAF2897790.1"/>
    <property type="molecule type" value="Genomic_DNA"/>
</dbReference>
<dbReference type="Pfam" id="PF12742">
    <property type="entry name" value="Gryzun-like"/>
    <property type="match status" value="1"/>
</dbReference>
<evidence type="ECO:0000313" key="10">
    <source>
        <dbReference type="EMBL" id="KAF2897790.1"/>
    </source>
</evidence>
<comment type="function">
    <text evidence="1">Involved in endoplasmic reticulum to Golgi apparatus trafficking at a very early stage.</text>
</comment>
<organism evidence="10 11">
    <name type="scientific">Ignelater luminosus</name>
    <name type="common">Cucubano</name>
    <name type="synonym">Pyrophorus luminosus</name>
    <dbReference type="NCBI Taxonomy" id="2038154"/>
    <lineage>
        <taxon>Eukaryota</taxon>
        <taxon>Metazoa</taxon>
        <taxon>Ecdysozoa</taxon>
        <taxon>Arthropoda</taxon>
        <taxon>Hexapoda</taxon>
        <taxon>Insecta</taxon>
        <taxon>Pterygota</taxon>
        <taxon>Neoptera</taxon>
        <taxon>Endopterygota</taxon>
        <taxon>Coleoptera</taxon>
        <taxon>Polyphaga</taxon>
        <taxon>Elateriformia</taxon>
        <taxon>Elateroidea</taxon>
        <taxon>Elateridae</taxon>
        <taxon>Agrypninae</taxon>
        <taxon>Pyrophorini</taxon>
        <taxon>Ignelater</taxon>
    </lineage>
</organism>
<dbReference type="PANTHER" id="PTHR14374">
    <property type="entry name" value="FOIE GRAS"/>
    <property type="match status" value="1"/>
</dbReference>
<proteinExistence type="inferred from homology"/>
<evidence type="ECO:0000256" key="3">
    <source>
        <dbReference type="ARBA" id="ARBA00007051"/>
    </source>
</evidence>
<evidence type="ECO:0000256" key="5">
    <source>
        <dbReference type="ARBA" id="ARBA00022448"/>
    </source>
</evidence>
<name>A0A8K0DBE4_IGNLU</name>
<dbReference type="InterPro" id="IPR025876">
    <property type="entry name" value="TRAPPC11_C"/>
</dbReference>
<gene>
    <name evidence="10" type="ORF">ILUMI_08377</name>
</gene>
<evidence type="ECO:0000256" key="2">
    <source>
        <dbReference type="ARBA" id="ARBA00004222"/>
    </source>
</evidence>
<sequence length="1134" mass="129895">MQSTNIASTNQCELPLELCAKPLALVGVSGLDTINNAIHKSIWETFSSNRRIERSPVLFKLIGNAHEFPVVKPKRNSYEWYIPKGILKKNWMNKYLNEIPAVIAVFYDLDWNDLQWNEKMIECASRVQSMRAALEGRNTRIVVVLIQDTPPLPSGEDVLGTERAVALCASCELNAKSLFVLPHGDHLQGYVLRLENAFYDLAQNYYYLEARNIKSHREHLNKSTHQYLFVRHQFKMGFLNELRQDNHTAHKHYTHAYNNLLEIRIVDTNAMEIRTIAGFINYKLCRLMFSLGLPRDAISQFRAHTERFKMRIGFQELAFEHHAWMSKQFSVFGDIFDEAVKLGLPAVQTQHPGVYYQQAAQHATLRKKSCQELCQSVTAHPTPDPLENAKHIEFYGQRPWRPGKLSTAESPDPQLESKGIQALQYLEKQVNHSNIVISLFGYAISQYKTYKCLRMRRHLVVQMAEEYYNSQDYGKALTLFTHMLWDYRTERWWLLLTDILCKALRCAFLTANIQDYVMLSLELLGTSTTITIDQKKQIYHNLNNIFKKQIPQPEPDTPMKGIQNASLLWKPVLAAEPLLLSLDMGNIVSCIDSKARFMQNKYQGDQLVIVELFIRTTCPFPLKFNKISVMINTPGYSSEFAVNNLHADAENLIFNFNEVKRFLIEFMPNPNDIGKEIQIGAINLYMGNQQLCYIDLKFNGLGNDVNKLCPDLMHFKRTSRSIYDFDNMKPLPVALIVPRQSKLTVKLDHQQPSLLGEWYEILISIVNDEEYVVENLQLEIMLADNNIDQNTEFCSNDSGKPQNLPIQLQKDQLKTSEVFSTKIYMRCHTIGSRNVGIKITYLLKSEKPVASIKEEIIHVPVVKPFDISTKFLTMRFGEISKFYVGEPFILMPVINCLSQWPIIIQDTTLEFSPLVKEVENASKSQIKGLTLCNGDSGADIFVAEVFKQNDSAINIGQYTVKWKRENGNNITVSQMSITGLGVDWIPLDIELPLPAFGLVRTPLLVSYKFYNRSQQLIQLEMNMEASEAFMFAGYKQLQISILPESTKTLQYNLYPLISGCVMLPKLTLTVPEGSPEGPALRQEQLNSLIERAVPTHFFIMPQSKGIPPRNLGINHIKKLPLYNDACKTRSINII</sequence>